<keyword evidence="3" id="KW-1185">Reference proteome</keyword>
<dbReference type="Pfam" id="PF11308">
    <property type="entry name" value="Glyco_hydro_129"/>
    <property type="match status" value="1"/>
</dbReference>
<dbReference type="Proteomes" id="UP000613582">
    <property type="component" value="Unassembled WGS sequence"/>
</dbReference>
<sequence>MVRGITGLLTAGLASVLSSMMPAHAETLGLVGPNARFEIDAETLAVSAAFHGGDLFQVTEATFGDGQMAEMSGSAGGYRWRLTAEAGTYQVVARLDGDALVVSITAHEAGELTWPRSPVGLAQSYALPVFGEGRLVEADNTLWAEFLSSRMGEMHGSELTVPVWTALGEDVSASYILETPLDAGLILANENGRLRVGARQTYTRFNLDEPYTVRIALGAADPVVGAKYYRAYLEGTDHFRTLAQKTADNPAIGKLAGAPHLYVHDKGPLKPGDIIDWKGFVQTFAARRDEAGAFSAMLWGAVPSDYRGEINGIIEEAAGPQGYVSGYGRVAMTRFINLVLPEVLAVSSVAPLPGGHDPAAQDAWIRAVRAKLTAEFPGMMADPPSWGDGLSTGLVEALQGAGIESAWIGTSDWREALWHPEAVEAAKNAGYLVGTYDSYASAHPEDLADSWQTAQQGQAIFDDAAYTNEDGSTVTGFAGRGAYVNPLRVAEYARIRMKAVSEAAGFNSYFIDVDATGLSYNDYSEDHPTGRALVMAELQDRIGYIANDLELVTGSEGGTALFGRDLVFGHGITTPPFGWMDGRLKRDRESAFYLGGYWPEEAPPIYFKQVPVPDEMAEFMYAPEYRLPLYQIALHDSIIATHHWEYGSLKPVGQRDRIGLTQILYMVPPLYHLHDSVMTRDLPVIEAYHKTWRPLHADLWDQQMTGFVFLSEDRLVQRTEFANGTRLTVNFDDRPRQLSTGETLPVRGIAVENTDGTRIIVMPAID</sequence>
<name>A0A8J2V2K4_9PROT</name>
<dbReference type="InterPro" id="IPR021459">
    <property type="entry name" value="GH101-related"/>
</dbReference>
<dbReference type="RefSeq" id="WP_188160313.1">
    <property type="nucleotide sequence ID" value="NZ_BMGH01000001.1"/>
</dbReference>
<reference evidence="2" key="2">
    <citation type="submission" date="2020-09" db="EMBL/GenBank/DDBJ databases">
        <authorList>
            <person name="Sun Q."/>
            <person name="Zhou Y."/>
        </authorList>
    </citation>
    <scope>NUCLEOTIDE SEQUENCE</scope>
    <source>
        <strain evidence="2">CGMCC 1.12921</strain>
    </source>
</reference>
<gene>
    <name evidence="2" type="ORF">GCM10011342_11570</name>
</gene>
<proteinExistence type="predicted"/>
<feature type="chain" id="PRO_5035153286" evidence="1">
    <location>
        <begin position="26"/>
        <end position="766"/>
    </location>
</feature>
<reference evidence="2" key="1">
    <citation type="journal article" date="2014" name="Int. J. Syst. Evol. Microbiol.">
        <title>Complete genome sequence of Corynebacterium casei LMG S-19264T (=DSM 44701T), isolated from a smear-ripened cheese.</title>
        <authorList>
            <consortium name="US DOE Joint Genome Institute (JGI-PGF)"/>
            <person name="Walter F."/>
            <person name="Albersmeier A."/>
            <person name="Kalinowski J."/>
            <person name="Ruckert C."/>
        </authorList>
    </citation>
    <scope>NUCLEOTIDE SEQUENCE</scope>
    <source>
        <strain evidence="2">CGMCC 1.12921</strain>
    </source>
</reference>
<protein>
    <submittedName>
        <fullName evidence="2">Lipoprotein</fullName>
    </submittedName>
</protein>
<comment type="caution">
    <text evidence="2">The sequence shown here is derived from an EMBL/GenBank/DDBJ whole genome shotgun (WGS) entry which is preliminary data.</text>
</comment>
<keyword evidence="2" id="KW-0449">Lipoprotein</keyword>
<evidence type="ECO:0000313" key="2">
    <source>
        <dbReference type="EMBL" id="GGD04255.1"/>
    </source>
</evidence>
<keyword evidence="1" id="KW-0732">Signal</keyword>
<organism evidence="2 3">
    <name type="scientific">Aquisalinus flavus</name>
    <dbReference type="NCBI Taxonomy" id="1526572"/>
    <lineage>
        <taxon>Bacteria</taxon>
        <taxon>Pseudomonadati</taxon>
        <taxon>Pseudomonadota</taxon>
        <taxon>Alphaproteobacteria</taxon>
        <taxon>Parvularculales</taxon>
        <taxon>Parvularculaceae</taxon>
        <taxon>Aquisalinus</taxon>
    </lineage>
</organism>
<evidence type="ECO:0000256" key="1">
    <source>
        <dbReference type="SAM" id="SignalP"/>
    </source>
</evidence>
<accession>A0A8J2V2K4</accession>
<dbReference type="AlphaFoldDB" id="A0A8J2V2K4"/>
<dbReference type="EMBL" id="BMGH01000001">
    <property type="protein sequence ID" value="GGD04255.1"/>
    <property type="molecule type" value="Genomic_DNA"/>
</dbReference>
<feature type="signal peptide" evidence="1">
    <location>
        <begin position="1"/>
        <end position="25"/>
    </location>
</feature>
<evidence type="ECO:0000313" key="3">
    <source>
        <dbReference type="Proteomes" id="UP000613582"/>
    </source>
</evidence>